<dbReference type="RefSeq" id="WP_174630858.1">
    <property type="nucleotide sequence ID" value="NZ_CP049074.1"/>
</dbReference>
<evidence type="ECO:0000256" key="2">
    <source>
        <dbReference type="ARBA" id="ARBA00022692"/>
    </source>
</evidence>
<dbReference type="PANTHER" id="PTHR23508">
    <property type="entry name" value="CARBOXYLIC ACID TRANSPORTER PROTEIN HOMOLOG"/>
    <property type="match status" value="1"/>
</dbReference>
<feature type="transmembrane region" description="Helical" evidence="5">
    <location>
        <begin position="98"/>
        <end position="120"/>
    </location>
</feature>
<keyword evidence="3 5" id="KW-1133">Transmembrane helix</keyword>
<keyword evidence="2 5" id="KW-0812">Transmembrane</keyword>
<dbReference type="InterPro" id="IPR005829">
    <property type="entry name" value="Sugar_transporter_CS"/>
</dbReference>
<dbReference type="PANTHER" id="PTHR23508:SF10">
    <property type="entry name" value="CARBOXYLIC ACID TRANSPORTER PROTEIN HOMOLOG"/>
    <property type="match status" value="1"/>
</dbReference>
<feature type="domain" description="Major facilitator superfamily (MFS) profile" evidence="6">
    <location>
        <begin position="8"/>
        <end position="435"/>
    </location>
</feature>
<protein>
    <submittedName>
        <fullName evidence="7">MFS transporter</fullName>
    </submittedName>
</protein>
<dbReference type="AlphaFoldDB" id="A0A6N0NYH3"/>
<evidence type="ECO:0000256" key="1">
    <source>
        <dbReference type="ARBA" id="ARBA00004141"/>
    </source>
</evidence>
<organism evidence="7 8">
    <name type="scientific">Metallosphaera tengchongensis</name>
    <dbReference type="NCBI Taxonomy" id="1532350"/>
    <lineage>
        <taxon>Archaea</taxon>
        <taxon>Thermoproteota</taxon>
        <taxon>Thermoprotei</taxon>
        <taxon>Sulfolobales</taxon>
        <taxon>Sulfolobaceae</taxon>
        <taxon>Metallosphaera</taxon>
    </lineage>
</organism>
<evidence type="ECO:0000256" key="4">
    <source>
        <dbReference type="ARBA" id="ARBA00023136"/>
    </source>
</evidence>
<dbReference type="PROSITE" id="PS50850">
    <property type="entry name" value="MFS"/>
    <property type="match status" value="1"/>
</dbReference>
<dbReference type="Gene3D" id="1.20.1250.20">
    <property type="entry name" value="MFS general substrate transporter like domains"/>
    <property type="match status" value="1"/>
</dbReference>
<reference evidence="7 8" key="1">
    <citation type="submission" date="2020-02" db="EMBL/GenBank/DDBJ databases">
        <title>Comparative genome analysis reveals the metabolism and evolution of the thermophilic archaeal genus Metallosphaera.</title>
        <authorList>
            <person name="Jiang C."/>
        </authorList>
    </citation>
    <scope>NUCLEOTIDE SEQUENCE [LARGE SCALE GENOMIC DNA]</scope>
    <source>
        <strain evidence="7 8">Ric-A</strain>
    </source>
</reference>
<evidence type="ECO:0000259" key="6">
    <source>
        <dbReference type="PROSITE" id="PS50850"/>
    </source>
</evidence>
<keyword evidence="4 5" id="KW-0472">Membrane</keyword>
<evidence type="ECO:0000256" key="5">
    <source>
        <dbReference type="SAM" id="Phobius"/>
    </source>
</evidence>
<gene>
    <name evidence="7" type="ORF">GWK48_06980</name>
</gene>
<dbReference type="GO" id="GO:0046943">
    <property type="term" value="F:carboxylic acid transmembrane transporter activity"/>
    <property type="evidence" value="ECO:0007669"/>
    <property type="project" value="TreeGrafter"/>
</dbReference>
<dbReference type="InterPro" id="IPR036259">
    <property type="entry name" value="MFS_trans_sf"/>
</dbReference>
<evidence type="ECO:0000313" key="8">
    <source>
        <dbReference type="Proteomes" id="UP000509301"/>
    </source>
</evidence>
<dbReference type="KEGG" id="mten:GWK48_06980"/>
<accession>A0A6N0NYH3</accession>
<sequence>MPSLTWRNVIVAGMGVFTDGYNLYSISLTSFFIPSSFKFSSGELGLLVAGSYFGAAFAALIFGALADRLGRKGIYGFDVAIMSLGAVLQAFSQSYLELLLSRLILGIGIGADYVLSPVIVAENSSGKNRGKMMVITFAVMWGLGAVLAAFVEQLTLLANLPPSLIWRIVLGVGAIPAISVFFLRRRIYETVMFVSRVKPEHIDSEKIERELGKPLVKAKDTSSFMSRLRSSAIFIVAASLLWLLYDMYSSTFAIYGPITIASNLGMTPIEFTYVAQFFAGIPGQILCILLIDKIGRRPLIVLGYAGVAAWLLAYSLLLADPRIFGLSSTHLNTSSLVGEAAVLGFSFYMLNYFFSAIGPASIIGSAMVTPELVPTKVRATSQSISVAVDRLSAALNITAFPLLLAHFGLAAMVGLYSGIALLSSLITLFVIPESRGRELEELSKEGQAQK</sequence>
<proteinExistence type="predicted"/>
<evidence type="ECO:0000313" key="7">
    <source>
        <dbReference type="EMBL" id="QKR00150.1"/>
    </source>
</evidence>
<evidence type="ECO:0000256" key="3">
    <source>
        <dbReference type="ARBA" id="ARBA00022989"/>
    </source>
</evidence>
<dbReference type="Proteomes" id="UP000509301">
    <property type="component" value="Chromosome"/>
</dbReference>
<dbReference type="InterPro" id="IPR020846">
    <property type="entry name" value="MFS_dom"/>
</dbReference>
<dbReference type="PROSITE" id="PS00217">
    <property type="entry name" value="SUGAR_TRANSPORT_2"/>
    <property type="match status" value="1"/>
</dbReference>
<feature type="transmembrane region" description="Helical" evidence="5">
    <location>
        <begin position="384"/>
        <end position="403"/>
    </location>
</feature>
<dbReference type="GeneID" id="55641680"/>
<dbReference type="GO" id="GO:0005886">
    <property type="term" value="C:plasma membrane"/>
    <property type="evidence" value="ECO:0007669"/>
    <property type="project" value="TreeGrafter"/>
</dbReference>
<feature type="transmembrane region" description="Helical" evidence="5">
    <location>
        <begin position="73"/>
        <end position="92"/>
    </location>
</feature>
<feature type="transmembrane region" description="Helical" evidence="5">
    <location>
        <begin position="228"/>
        <end position="245"/>
    </location>
</feature>
<dbReference type="Pfam" id="PF00083">
    <property type="entry name" value="Sugar_tr"/>
    <property type="match status" value="1"/>
</dbReference>
<feature type="transmembrane region" description="Helical" evidence="5">
    <location>
        <begin position="337"/>
        <end position="363"/>
    </location>
</feature>
<comment type="subcellular location">
    <subcellularLocation>
        <location evidence="1">Membrane</location>
        <topology evidence="1">Multi-pass membrane protein</topology>
    </subcellularLocation>
</comment>
<feature type="transmembrane region" description="Helical" evidence="5">
    <location>
        <begin position="271"/>
        <end position="291"/>
    </location>
</feature>
<name>A0A6N0NYH3_9CREN</name>
<dbReference type="OrthoDB" id="117970at2157"/>
<dbReference type="SUPFAM" id="SSF103473">
    <property type="entry name" value="MFS general substrate transporter"/>
    <property type="match status" value="1"/>
</dbReference>
<feature type="transmembrane region" description="Helical" evidence="5">
    <location>
        <begin position="163"/>
        <end position="183"/>
    </location>
</feature>
<feature type="transmembrane region" description="Helical" evidence="5">
    <location>
        <begin position="298"/>
        <end position="317"/>
    </location>
</feature>
<keyword evidence="8" id="KW-1185">Reference proteome</keyword>
<dbReference type="EMBL" id="CP049074">
    <property type="protein sequence ID" value="QKR00150.1"/>
    <property type="molecule type" value="Genomic_DNA"/>
</dbReference>
<dbReference type="InterPro" id="IPR005828">
    <property type="entry name" value="MFS_sugar_transport-like"/>
</dbReference>
<feature type="transmembrane region" description="Helical" evidence="5">
    <location>
        <begin position="44"/>
        <end position="66"/>
    </location>
</feature>
<feature type="transmembrane region" description="Helical" evidence="5">
    <location>
        <begin position="409"/>
        <end position="431"/>
    </location>
</feature>
<feature type="transmembrane region" description="Helical" evidence="5">
    <location>
        <begin position="132"/>
        <end position="151"/>
    </location>
</feature>